<dbReference type="KEGG" id="aup:AsAng_0047260"/>
<dbReference type="Gene3D" id="2.20.110.10">
    <property type="entry name" value="Histone H3 K4-specific methyltransferase SET7/9 N-terminal domain"/>
    <property type="match status" value="1"/>
</dbReference>
<keyword evidence="1" id="KW-0812">Transmembrane</keyword>
<dbReference type="Gene3D" id="3.90.930.1">
    <property type="match status" value="2"/>
</dbReference>
<dbReference type="InterPro" id="IPR011652">
    <property type="entry name" value="MORN_2"/>
</dbReference>
<keyword evidence="1" id="KW-0472">Membrane</keyword>
<feature type="transmembrane region" description="Helical" evidence="1">
    <location>
        <begin position="42"/>
        <end position="66"/>
    </location>
</feature>
<name>A0A915YIR9_9BACT</name>
<reference evidence="2" key="1">
    <citation type="submission" date="2022-09" db="EMBL/GenBank/DDBJ databases">
        <title>Aureispira anguillicida sp. nov., isolated from Leptocephalus of Japanese eel Anguilla japonica.</title>
        <authorList>
            <person name="Yuasa K."/>
            <person name="Mekata T."/>
            <person name="Ikunari K."/>
        </authorList>
    </citation>
    <scope>NUCLEOTIDE SEQUENCE</scope>
    <source>
        <strain evidence="2">EL160426</strain>
    </source>
</reference>
<accession>A0A915YIR9</accession>
<protein>
    <recommendedName>
        <fullName evidence="4">Antitoxin component YwqK of the YwqJK toxin-antitoxin module</fullName>
    </recommendedName>
</protein>
<dbReference type="Proteomes" id="UP001060919">
    <property type="component" value="Chromosome"/>
</dbReference>
<dbReference type="RefSeq" id="WP_264789206.1">
    <property type="nucleotide sequence ID" value="NZ_AP026867.1"/>
</dbReference>
<dbReference type="PANTHER" id="PTHR33706">
    <property type="entry name" value="MORN VARIANT REPEAT PROTEIN"/>
    <property type="match status" value="1"/>
</dbReference>
<proteinExistence type="predicted"/>
<keyword evidence="1" id="KW-1133">Transmembrane helix</keyword>
<dbReference type="AlphaFoldDB" id="A0A915YIR9"/>
<feature type="transmembrane region" description="Helical" evidence="1">
    <location>
        <begin position="78"/>
        <end position="96"/>
    </location>
</feature>
<evidence type="ECO:0000313" key="3">
    <source>
        <dbReference type="Proteomes" id="UP001060919"/>
    </source>
</evidence>
<evidence type="ECO:0000313" key="2">
    <source>
        <dbReference type="EMBL" id="BDS13963.1"/>
    </source>
</evidence>
<feature type="transmembrane region" description="Helical" evidence="1">
    <location>
        <begin position="102"/>
        <end position="121"/>
    </location>
</feature>
<gene>
    <name evidence="2" type="ORF">AsAng_0047260</name>
</gene>
<keyword evidence="3" id="KW-1185">Reference proteome</keyword>
<evidence type="ECO:0008006" key="4">
    <source>
        <dbReference type="Google" id="ProtNLM"/>
    </source>
</evidence>
<dbReference type="EMBL" id="AP026867">
    <property type="protein sequence ID" value="BDS13963.1"/>
    <property type="molecule type" value="Genomic_DNA"/>
</dbReference>
<organism evidence="2 3">
    <name type="scientific">Aureispira anguillae</name>
    <dbReference type="NCBI Taxonomy" id="2864201"/>
    <lineage>
        <taxon>Bacteria</taxon>
        <taxon>Pseudomonadati</taxon>
        <taxon>Bacteroidota</taxon>
        <taxon>Saprospiria</taxon>
        <taxon>Saprospirales</taxon>
        <taxon>Saprospiraceae</taxon>
        <taxon>Aureispira</taxon>
    </lineage>
</organism>
<feature type="transmembrane region" description="Helical" evidence="1">
    <location>
        <begin position="128"/>
        <end position="148"/>
    </location>
</feature>
<sequence>MKSIYSTKSNLYLCLIQLFIVLPIQAQTHSAVNATTILGIPTIYLFFILGVFHLPFVLISFFYAVNSSSYSEEQQREYKIGLGVLLIINSFIFSYPLYQNCYIYPSLILFAIPLFYFLIGFFQWKRPFINWILSILYVFTLILFALGGNKNSQGYGPKDGLYTTYYNTPQKQIQSSQYYSFGFLHGSSKQFYENGQLKSSCSYNMDTLEGIAQEYYPNGQLKNNGTYHHNKVSGLYQSYHSNGQLASEQNFIAGVLNDTQKTFYKNSQLKSLHYYEKGKKIGSCKTYHPNGQLKSSCTFNKDEQGLYQSYHPNGQLKETGQLNKERKDGLWNTYYPNGNLSSSGYYLVSDYNKAIKQGLWKTYYPNGQLKTSGEYQKGIRKGKWVKFFDTGEQSDQYDYGI</sequence>
<dbReference type="Pfam" id="PF07661">
    <property type="entry name" value="MORN_2"/>
    <property type="match status" value="7"/>
</dbReference>
<dbReference type="PANTHER" id="PTHR33706:SF1">
    <property type="entry name" value="TPR REPEAT PROTEIN"/>
    <property type="match status" value="1"/>
</dbReference>
<dbReference type="SUPFAM" id="SSF82185">
    <property type="entry name" value="Histone H3 K4-specific methyltransferase SET7/9 N-terminal domain"/>
    <property type="match status" value="2"/>
</dbReference>
<evidence type="ECO:0000256" key="1">
    <source>
        <dbReference type="SAM" id="Phobius"/>
    </source>
</evidence>